<comment type="function">
    <text evidence="8">The phosphoenolpyruvate-dependent sugar phosphotransferase system (PTS), a major carbohydrate active -transport system, catalyzes the phosphorylation of incoming sugar substrates concomitant with their translocation across the cell membrane.</text>
</comment>
<gene>
    <name evidence="11" type="ORF">bsdtw1_00728</name>
</gene>
<evidence type="ECO:0000256" key="2">
    <source>
        <dbReference type="ARBA" id="ARBA00022448"/>
    </source>
</evidence>
<feature type="transmembrane region" description="Helical" evidence="9">
    <location>
        <begin position="68"/>
        <end position="93"/>
    </location>
</feature>
<keyword evidence="4 8" id="KW-0762">Sugar transport</keyword>
<evidence type="ECO:0000256" key="8">
    <source>
        <dbReference type="PIRNR" id="PIRNR006351"/>
    </source>
</evidence>
<dbReference type="NCBIfam" id="TIGR00410">
    <property type="entry name" value="lacE"/>
    <property type="match status" value="1"/>
</dbReference>
<dbReference type="InterPro" id="IPR003352">
    <property type="entry name" value="PTS_EIIC"/>
</dbReference>
<evidence type="ECO:0000256" key="9">
    <source>
        <dbReference type="SAM" id="Phobius"/>
    </source>
</evidence>
<sequence length="425" mass="45606">MSINVQGIQQKIQPVVNKLSNNRYLKAMMGGMMAGMPATIIGSLATLLKSLPIAPYQSFITSHGIDKYLQLPVILTTNILALIFVVCITYTLAESFDVKGIGPAIIALVSFLVLTPLQTAKTAYGTDATLIPMDWLGSTGVFTALIVAFVVGRLYVAIVQRGWTIKMPESVPPFIKDSFASLVPGTIITTIFIVISAVFANTPFGSVHAFIYGILQLPLQHLGGSFGTLVFVAILSQVLWAFGIHGSMVVLSVMMPIWGAMDAAQLSAYSAGKPLPNIVGMMFFTIYTFGGTALGLAIVMLKAKSERFKTLGRLSIVPAIFGITEPIIFGTPLVLNPIFVIPFVFGNVISLVLAYVSTIIGIIPPPNGIGAPSGTPIVLQGLIAGGWRNAIFQVVLVILWVVLWYPFFKIADKKALEEETVVVQQ</sequence>
<keyword evidence="5 9" id="KW-0812">Transmembrane</keyword>
<name>A0A6V8SIH6_9CLOT</name>
<evidence type="ECO:0000259" key="10">
    <source>
        <dbReference type="PROSITE" id="PS51105"/>
    </source>
</evidence>
<feature type="domain" description="PTS EIIC type-3" evidence="10">
    <location>
        <begin position="8"/>
        <end position="407"/>
    </location>
</feature>
<evidence type="ECO:0000256" key="5">
    <source>
        <dbReference type="ARBA" id="ARBA00022692"/>
    </source>
</evidence>
<keyword evidence="6 9" id="KW-1133">Transmembrane helix</keyword>
<evidence type="ECO:0000256" key="4">
    <source>
        <dbReference type="ARBA" id="ARBA00022597"/>
    </source>
</evidence>
<keyword evidence="7 8" id="KW-0472">Membrane</keyword>
<evidence type="ECO:0000256" key="1">
    <source>
        <dbReference type="ARBA" id="ARBA00004651"/>
    </source>
</evidence>
<dbReference type="InterPro" id="IPR051088">
    <property type="entry name" value="PTS_Sugar-EIIC/EIIB"/>
</dbReference>
<feature type="transmembrane region" description="Helical" evidence="9">
    <location>
        <begin position="278"/>
        <end position="299"/>
    </location>
</feature>
<feature type="transmembrane region" description="Helical" evidence="9">
    <location>
        <begin position="311"/>
        <end position="329"/>
    </location>
</feature>
<comment type="caution">
    <text evidence="11">The sequence shown here is derived from an EMBL/GenBank/DDBJ whole genome shotgun (WGS) entry which is preliminary data.</text>
</comment>
<feature type="transmembrane region" description="Helical" evidence="9">
    <location>
        <begin position="390"/>
        <end position="408"/>
    </location>
</feature>
<dbReference type="GO" id="GO:0005886">
    <property type="term" value="C:plasma membrane"/>
    <property type="evidence" value="ECO:0007669"/>
    <property type="project" value="UniProtKB-SubCell"/>
</dbReference>
<dbReference type="PIRSF" id="PIRSF006351">
    <property type="entry name" value="PTS_EIIC-Cellobiose"/>
    <property type="match status" value="1"/>
</dbReference>
<dbReference type="RefSeq" id="WP_205245268.1">
    <property type="nucleotide sequence ID" value="NZ_BLZR01000001.1"/>
</dbReference>
<comment type="subcellular location">
    <subcellularLocation>
        <location evidence="1">Cell membrane</location>
        <topology evidence="1">Multi-pass membrane protein</topology>
    </subcellularLocation>
</comment>
<feature type="transmembrane region" description="Helical" evidence="9">
    <location>
        <begin position="27"/>
        <end position="48"/>
    </location>
</feature>
<feature type="transmembrane region" description="Helical" evidence="9">
    <location>
        <begin position="335"/>
        <end position="356"/>
    </location>
</feature>
<feature type="transmembrane region" description="Helical" evidence="9">
    <location>
        <begin position="211"/>
        <end position="232"/>
    </location>
</feature>
<feature type="transmembrane region" description="Helical" evidence="9">
    <location>
        <begin position="100"/>
        <end position="119"/>
    </location>
</feature>
<dbReference type="InterPro" id="IPR004796">
    <property type="entry name" value="PTS_IIC_cello"/>
</dbReference>
<proteinExistence type="predicted"/>
<dbReference type="AlphaFoldDB" id="A0A6V8SIH6"/>
<evidence type="ECO:0000313" key="11">
    <source>
        <dbReference type="EMBL" id="GFP74673.1"/>
    </source>
</evidence>
<evidence type="ECO:0000313" key="12">
    <source>
        <dbReference type="Proteomes" id="UP000580568"/>
    </source>
</evidence>
<organism evidence="11 12">
    <name type="scientific">Clostridium fungisolvens</name>
    <dbReference type="NCBI Taxonomy" id="1604897"/>
    <lineage>
        <taxon>Bacteria</taxon>
        <taxon>Bacillati</taxon>
        <taxon>Bacillota</taxon>
        <taxon>Clostridia</taxon>
        <taxon>Eubacteriales</taxon>
        <taxon>Clostridiaceae</taxon>
        <taxon>Clostridium</taxon>
    </lineage>
</organism>
<accession>A0A6V8SIH6</accession>
<dbReference type="GO" id="GO:0009401">
    <property type="term" value="P:phosphoenolpyruvate-dependent sugar phosphotransferase system"/>
    <property type="evidence" value="ECO:0007669"/>
    <property type="project" value="InterPro"/>
</dbReference>
<dbReference type="PANTHER" id="PTHR33989:SF4">
    <property type="entry name" value="PTS SYSTEM N,N'-DIACETYLCHITOBIOSE-SPECIFIC EIIC COMPONENT"/>
    <property type="match status" value="1"/>
</dbReference>
<keyword evidence="2 8" id="KW-0813">Transport</keyword>
<feature type="transmembrane region" description="Helical" evidence="9">
    <location>
        <begin position="239"/>
        <end position="258"/>
    </location>
</feature>
<dbReference type="PROSITE" id="PS51105">
    <property type="entry name" value="PTS_EIIC_TYPE_3"/>
    <property type="match status" value="1"/>
</dbReference>
<protein>
    <recommendedName>
        <fullName evidence="8">Permease IIC component</fullName>
    </recommendedName>
</protein>
<dbReference type="GO" id="GO:0008982">
    <property type="term" value="F:protein-N(PI)-phosphohistidine-sugar phosphotransferase activity"/>
    <property type="evidence" value="ECO:0007669"/>
    <property type="project" value="UniProtKB-UniRule"/>
</dbReference>
<dbReference type="GO" id="GO:1901264">
    <property type="term" value="P:carbohydrate derivative transport"/>
    <property type="evidence" value="ECO:0007669"/>
    <property type="project" value="TreeGrafter"/>
</dbReference>
<keyword evidence="12" id="KW-1185">Reference proteome</keyword>
<dbReference type="EMBL" id="BLZR01000001">
    <property type="protein sequence ID" value="GFP74673.1"/>
    <property type="molecule type" value="Genomic_DNA"/>
</dbReference>
<dbReference type="Pfam" id="PF02378">
    <property type="entry name" value="PTS_EIIC"/>
    <property type="match status" value="1"/>
</dbReference>
<dbReference type="Proteomes" id="UP000580568">
    <property type="component" value="Unassembled WGS sequence"/>
</dbReference>
<dbReference type="PANTHER" id="PTHR33989">
    <property type="match status" value="1"/>
</dbReference>
<feature type="transmembrane region" description="Helical" evidence="9">
    <location>
        <begin position="368"/>
        <end position="384"/>
    </location>
</feature>
<dbReference type="InterPro" id="IPR004501">
    <property type="entry name" value="PTS_EIIC_3"/>
</dbReference>
<evidence type="ECO:0000256" key="3">
    <source>
        <dbReference type="ARBA" id="ARBA00022475"/>
    </source>
</evidence>
<evidence type="ECO:0000256" key="7">
    <source>
        <dbReference type="ARBA" id="ARBA00023136"/>
    </source>
</evidence>
<feature type="transmembrane region" description="Helical" evidence="9">
    <location>
        <begin position="179"/>
        <end position="199"/>
    </location>
</feature>
<keyword evidence="3 8" id="KW-1003">Cell membrane</keyword>
<feature type="transmembrane region" description="Helical" evidence="9">
    <location>
        <begin position="139"/>
        <end position="158"/>
    </location>
</feature>
<evidence type="ECO:0000256" key="6">
    <source>
        <dbReference type="ARBA" id="ARBA00022989"/>
    </source>
</evidence>
<reference evidence="11 12" key="1">
    <citation type="submission" date="2020-07" db="EMBL/GenBank/DDBJ databases">
        <title>A new beta-1,3-glucan-decomposing anaerobic bacterium isolated from anoxic soil subjected to biological soil disinfestation.</title>
        <authorList>
            <person name="Ueki A."/>
            <person name="Tonouchi A."/>
        </authorList>
    </citation>
    <scope>NUCLEOTIDE SEQUENCE [LARGE SCALE GENOMIC DNA]</scope>
    <source>
        <strain evidence="11 12">TW1</strain>
    </source>
</reference>